<dbReference type="InterPro" id="IPR036291">
    <property type="entry name" value="NAD(P)-bd_dom_sf"/>
</dbReference>
<dbReference type="PANTHER" id="PTHR30576:SF0">
    <property type="entry name" value="UNDECAPRENYL-PHOSPHATE N-ACETYLGALACTOSAMINYL 1-PHOSPHATE TRANSFERASE-RELATED"/>
    <property type="match status" value="1"/>
</dbReference>
<dbReference type="EMBL" id="SBIW01000012">
    <property type="protein sequence ID" value="RWY48100.1"/>
    <property type="molecule type" value="Genomic_DNA"/>
</dbReference>
<comment type="similarity">
    <text evidence="2">Belongs to the bacterial sugar transferase family.</text>
</comment>
<dbReference type="SUPFAM" id="SSF51735">
    <property type="entry name" value="NAD(P)-binding Rossmann-fold domains"/>
    <property type="match status" value="1"/>
</dbReference>
<keyword evidence="10" id="KW-1185">Reference proteome</keyword>
<feature type="transmembrane region" description="Helical" evidence="7">
    <location>
        <begin position="278"/>
        <end position="300"/>
    </location>
</feature>
<dbReference type="Gene3D" id="3.40.50.720">
    <property type="entry name" value="NAD(P)-binding Rossmann-like Domain"/>
    <property type="match status" value="1"/>
</dbReference>
<dbReference type="GO" id="GO:0016020">
    <property type="term" value="C:membrane"/>
    <property type="evidence" value="ECO:0007669"/>
    <property type="project" value="UniProtKB-SubCell"/>
</dbReference>
<evidence type="ECO:0000256" key="6">
    <source>
        <dbReference type="ARBA" id="ARBA00023136"/>
    </source>
</evidence>
<evidence type="ECO:0000256" key="1">
    <source>
        <dbReference type="ARBA" id="ARBA00004141"/>
    </source>
</evidence>
<organism evidence="9 10">
    <name type="scientific">Mucilaginibacter gilvus</name>
    <dbReference type="NCBI Taxonomy" id="2305909"/>
    <lineage>
        <taxon>Bacteria</taxon>
        <taxon>Pseudomonadati</taxon>
        <taxon>Bacteroidota</taxon>
        <taxon>Sphingobacteriia</taxon>
        <taxon>Sphingobacteriales</taxon>
        <taxon>Sphingobacteriaceae</taxon>
        <taxon>Mucilaginibacter</taxon>
    </lineage>
</organism>
<keyword evidence="4 7" id="KW-0812">Transmembrane</keyword>
<accession>A0A3S4Y5U3</accession>
<dbReference type="PANTHER" id="PTHR30576">
    <property type="entry name" value="COLANIC BIOSYNTHESIS UDP-GLUCOSE LIPID CARRIER TRANSFERASE"/>
    <property type="match status" value="1"/>
</dbReference>
<evidence type="ECO:0000313" key="10">
    <source>
        <dbReference type="Proteomes" id="UP000286701"/>
    </source>
</evidence>
<keyword evidence="3 9" id="KW-0808">Transferase</keyword>
<comment type="subcellular location">
    <subcellularLocation>
        <location evidence="1">Membrane</location>
        <topology evidence="1">Multi-pass membrane protein</topology>
    </subcellularLocation>
</comment>
<dbReference type="AlphaFoldDB" id="A0A3S4Y5U3"/>
<proteinExistence type="inferred from homology"/>
<evidence type="ECO:0000313" key="9">
    <source>
        <dbReference type="EMBL" id="RWY48100.1"/>
    </source>
</evidence>
<dbReference type="RefSeq" id="WP_128535993.1">
    <property type="nucleotide sequence ID" value="NZ_SBIW01000012.1"/>
</dbReference>
<dbReference type="EC" id="2.7.8.31" evidence="9"/>
<feature type="transmembrane region" description="Helical" evidence="7">
    <location>
        <begin position="108"/>
        <end position="126"/>
    </location>
</feature>
<dbReference type="Pfam" id="PF13727">
    <property type="entry name" value="CoA_binding_3"/>
    <property type="match status" value="1"/>
</dbReference>
<feature type="domain" description="Bacterial sugar transferase" evidence="8">
    <location>
        <begin position="273"/>
        <end position="463"/>
    </location>
</feature>
<dbReference type="OrthoDB" id="9808602at2"/>
<feature type="transmembrane region" description="Helical" evidence="7">
    <location>
        <begin position="12"/>
        <end position="33"/>
    </location>
</feature>
<dbReference type="InterPro" id="IPR003362">
    <property type="entry name" value="Bact_transf"/>
</dbReference>
<keyword evidence="5 7" id="KW-1133">Transmembrane helix</keyword>
<dbReference type="GO" id="GO:0089702">
    <property type="term" value="F:undecaprenyl-phosphate glucose phosphotransferase activity"/>
    <property type="evidence" value="ECO:0007669"/>
    <property type="project" value="UniProtKB-EC"/>
</dbReference>
<dbReference type="InterPro" id="IPR017475">
    <property type="entry name" value="EPS_sugar_tfrase"/>
</dbReference>
<dbReference type="NCBIfam" id="TIGR03023">
    <property type="entry name" value="WcaJ_sugtrans"/>
    <property type="match status" value="1"/>
</dbReference>
<dbReference type="NCBIfam" id="TIGR03025">
    <property type="entry name" value="EPS_sugtrans"/>
    <property type="match status" value="1"/>
</dbReference>
<dbReference type="Pfam" id="PF02397">
    <property type="entry name" value="Bac_transf"/>
    <property type="match status" value="1"/>
</dbReference>
<evidence type="ECO:0000256" key="3">
    <source>
        <dbReference type="ARBA" id="ARBA00022679"/>
    </source>
</evidence>
<evidence type="ECO:0000256" key="2">
    <source>
        <dbReference type="ARBA" id="ARBA00006464"/>
    </source>
</evidence>
<evidence type="ECO:0000259" key="8">
    <source>
        <dbReference type="Pfam" id="PF02397"/>
    </source>
</evidence>
<dbReference type="Proteomes" id="UP000286701">
    <property type="component" value="Unassembled WGS sequence"/>
</dbReference>
<feature type="transmembrane region" description="Helical" evidence="7">
    <location>
        <begin position="39"/>
        <end position="57"/>
    </location>
</feature>
<protein>
    <submittedName>
        <fullName evidence="9">Undecaprenyl-phosphate glucose phosphotransferase</fullName>
        <ecNumber evidence="9">2.7.8.31</ecNumber>
    </submittedName>
</protein>
<evidence type="ECO:0000256" key="7">
    <source>
        <dbReference type="SAM" id="Phobius"/>
    </source>
</evidence>
<comment type="caution">
    <text evidence="9">The sequence shown here is derived from an EMBL/GenBank/DDBJ whole genome shotgun (WGS) entry which is preliminary data.</text>
</comment>
<dbReference type="InterPro" id="IPR017473">
    <property type="entry name" value="Undecaprenyl-P_gluc_Ptfrase"/>
</dbReference>
<gene>
    <name evidence="9" type="ORF">EPL05_21205</name>
</gene>
<feature type="transmembrane region" description="Helical" evidence="7">
    <location>
        <begin position="77"/>
        <end position="96"/>
    </location>
</feature>
<evidence type="ECO:0000256" key="5">
    <source>
        <dbReference type="ARBA" id="ARBA00022989"/>
    </source>
</evidence>
<name>A0A3S4Y5U3_9SPHI</name>
<evidence type="ECO:0000256" key="4">
    <source>
        <dbReference type="ARBA" id="ARBA00022692"/>
    </source>
</evidence>
<keyword evidence="6 7" id="KW-0472">Membrane</keyword>
<sequence>MELRYKYRFNFFRFVNEVLLLTVCFILAFYILTRVYHRNFILLNVWMLPLLVIGWYFSSRSTKTSDDLNSKSLTANLYKTANSIFIQACLVILFFFTSHQTYNSKSFLFFYVLFLSILIPLEKLFYKRLMVFLQKKGMNKKRILVIGGGKTGMEFSNIIDGNMHLGYEIIGFLDDEQKPYLNGKYLGTVDKIDEMMESHSVEFDEVVVALPNRAHNKIKHIASVVGRNTVKLRIIPAYHELINSQYNVSIFNGFPMITLRHEPLDEIHLRSIKRVFDIVFSSLVLVLVCSWLFPLIALAIKLSSPGPVFFIQERWGKKNEKIKCFKFRSMKMMSKDVDENSGKYQQAKKNDPRITRVGAFLRKSNLDEFPQFVNVLIGNMSVVGPRPHPTPLNLESKEVIDNYLVRHLVKPGITGWAQVNGFRGETSDPSLMMARVNYDIWYIENWSLLLDVKIIFLTFWKTLVGDKHAF</sequence>
<reference evidence="9 10" key="1">
    <citation type="submission" date="2019-01" db="EMBL/GenBank/DDBJ databases">
        <title>Mucilaginibacter antarcticum sp. nov., isolated from antarctic soil.</title>
        <authorList>
            <person name="Yan Y.-Q."/>
            <person name="Du Z.-J."/>
        </authorList>
    </citation>
    <scope>NUCLEOTIDE SEQUENCE [LARGE SCALE GENOMIC DNA]</scope>
    <source>
        <strain evidence="9 10">F01003</strain>
    </source>
</reference>